<evidence type="ECO:0000313" key="3">
    <source>
        <dbReference type="EMBL" id="WMI30427.1"/>
    </source>
</evidence>
<dbReference type="Gene3D" id="3.90.550.10">
    <property type="entry name" value="Spore Coat Polysaccharide Biosynthesis Protein SpsA, Chain A"/>
    <property type="match status" value="1"/>
</dbReference>
<keyword evidence="3" id="KW-0328">Glycosyltransferase</keyword>
<dbReference type="Pfam" id="PF00535">
    <property type="entry name" value="Glycos_transf_2"/>
    <property type="match status" value="1"/>
</dbReference>
<dbReference type="GO" id="GO:0016757">
    <property type="term" value="F:glycosyltransferase activity"/>
    <property type="evidence" value="ECO:0007669"/>
    <property type="project" value="UniProtKB-KW"/>
</dbReference>
<accession>A0AA51BKN1</accession>
<dbReference type="SUPFAM" id="SSF53448">
    <property type="entry name" value="Nucleotide-diphospho-sugar transferases"/>
    <property type="match status" value="1"/>
</dbReference>
<dbReference type="EMBL" id="CP128385">
    <property type="protein sequence ID" value="WMI30427.1"/>
    <property type="molecule type" value="Genomic_DNA"/>
</dbReference>
<protein>
    <submittedName>
        <fullName evidence="3">Glycosyltransferase</fullName>
        <ecNumber evidence="3">2.4.-.-</ecNumber>
    </submittedName>
</protein>
<dbReference type="PANTHER" id="PTHR43630:SF2">
    <property type="entry name" value="GLYCOSYLTRANSFERASE"/>
    <property type="match status" value="1"/>
</dbReference>
<gene>
    <name evidence="3" type="ORF">QTO32_00715</name>
</gene>
<dbReference type="EC" id="2.4.-.-" evidence="3"/>
<dbReference type="Proteomes" id="UP001238843">
    <property type="component" value="Chromosome"/>
</dbReference>
<dbReference type="AlphaFoldDB" id="A0AA51BKN1"/>
<dbReference type="PANTHER" id="PTHR43630">
    <property type="entry name" value="POLY-BETA-1,6-N-ACETYL-D-GLUCOSAMINE SYNTHASE"/>
    <property type="match status" value="1"/>
</dbReference>
<proteinExistence type="inferred from homology"/>
<sequence>MNKPLISIITTCKNSEKTIESCIKSILNQTYPYIEYIIQDGGSVDKTLAILNKYKGLVKVYSKGDRVADEGLISCYSKCTGYWIGTCLSDEVLKVDDVDKVVNIINSNTTYLNSGAVYSNCEVINFSKNKVKRNVWWASKTYGLDSFLKRRLKIPLLGTFFNNRVLTSCGIKHFRWGFDCAENELFLRVSLISDILYIGSSVGSYFVEGSNLSIQPNAVYIQMRGLFRLLEKNLNYKCQVPFYFKKINTYRSKQLMYLAYKFTETKSIKEAFDCYFTSTKYQFNLKDLVKFNFHLIKNSTFKVNPLLLGKLIKKVRGLF</sequence>
<comment type="similarity">
    <text evidence="1">Belongs to the glycosyltransferase 2 family. WaaE/KdtX subfamily.</text>
</comment>
<organism evidence="3">
    <name type="scientific">Candidatus Organicella extenuata</name>
    <dbReference type="NCBI Taxonomy" id="2841811"/>
    <lineage>
        <taxon>Bacteria</taxon>
        <taxon>Pseudomonadati</taxon>
        <taxon>Verrucomicrobiota</taxon>
        <taxon>Candidatus Organicella</taxon>
    </lineage>
</organism>
<dbReference type="InterPro" id="IPR001173">
    <property type="entry name" value="Glyco_trans_2-like"/>
</dbReference>
<keyword evidence="3" id="KW-0808">Transferase</keyword>
<dbReference type="InterPro" id="IPR029044">
    <property type="entry name" value="Nucleotide-diphossugar_trans"/>
</dbReference>
<name>A0AA51BKN1_9BACT</name>
<evidence type="ECO:0000259" key="2">
    <source>
        <dbReference type="Pfam" id="PF00535"/>
    </source>
</evidence>
<reference evidence="3" key="2">
    <citation type="submission" date="2023-06" db="EMBL/GenBank/DDBJ databases">
        <authorList>
            <person name="Williams T.J."/>
            <person name="Allen M.A."/>
            <person name="Ivanova N."/>
            <person name="Huntemann M."/>
            <person name="Haque S."/>
            <person name="Hancock A.M."/>
            <person name="Brazendale S."/>
            <person name="Cavicchioli R."/>
        </authorList>
    </citation>
    <scope>NUCLEOTIDE SEQUENCE</scope>
    <source>
        <strain evidence="3">MAG_Ga0307966_1000010</strain>
    </source>
</reference>
<reference evidence="3" key="1">
    <citation type="journal article" date="2021" name="Front. Microbiol.">
        <title>Genome Analysis of a Verrucomicrobial Endosymbiont With a Tiny Genome Discovered in an Antarctic Lake.</title>
        <authorList>
            <person name="Williams T.J."/>
            <person name="Allen M.A."/>
            <person name="Ivanova N."/>
            <person name="Huntemann M."/>
            <person name="Haque S."/>
            <person name="Hancock A.M."/>
            <person name="Brazendale S."/>
            <person name="Cavicchioli R."/>
        </authorList>
    </citation>
    <scope>NUCLEOTIDE SEQUENCE</scope>
    <source>
        <strain evidence="3">MAG_Ga0307966_1000010</strain>
    </source>
</reference>
<evidence type="ECO:0000256" key="1">
    <source>
        <dbReference type="ARBA" id="ARBA00038494"/>
    </source>
</evidence>
<feature type="domain" description="Glycosyltransferase 2-like" evidence="2">
    <location>
        <begin position="7"/>
        <end position="136"/>
    </location>
</feature>